<reference evidence="2 3" key="1">
    <citation type="journal article" date="2011" name="J. Microbiol.">
        <title>Complete genome of Leptospirillum ferriphilum ML-04 provides insight into its physiology and environmental adaptation.</title>
        <authorList>
            <person name="Mi S."/>
            <person name="Song J."/>
            <person name="Lin J."/>
            <person name="Che Y."/>
            <person name="Zheng H."/>
            <person name="Lin J."/>
        </authorList>
    </citation>
    <scope>NUCLEOTIDE SEQUENCE [LARGE SCALE GENOMIC DNA]</scope>
    <source>
        <strain evidence="2 3">ML-04</strain>
    </source>
</reference>
<name>J9Z8R5_LEPFM</name>
<dbReference type="KEGG" id="lfi:LFML04_0578"/>
<evidence type="ECO:0000313" key="2">
    <source>
        <dbReference type="EMBL" id="AFS52814.1"/>
    </source>
</evidence>
<evidence type="ECO:0000256" key="1">
    <source>
        <dbReference type="SAM" id="Phobius"/>
    </source>
</evidence>
<feature type="transmembrane region" description="Helical" evidence="1">
    <location>
        <begin position="14"/>
        <end position="36"/>
    </location>
</feature>
<dbReference type="PATRIC" id="fig|1048260.3.peg.619"/>
<keyword evidence="1" id="KW-1133">Transmembrane helix</keyword>
<dbReference type="Proteomes" id="UP000006177">
    <property type="component" value="Chromosome"/>
</dbReference>
<dbReference type="EMBL" id="CP002919">
    <property type="protein sequence ID" value="AFS52814.1"/>
    <property type="molecule type" value="Genomic_DNA"/>
</dbReference>
<gene>
    <name evidence="2" type="ordered locus">LFML04_0578</name>
</gene>
<sequence length="245" mass="27283">MAKFRENLLLHYHLIRWTTALVVVFCVYSSVYYAIVGRDHGPQKLRTAAQVGRSDDSLYQMSVFTPIVRAGRLEKPLYNGVAQAKTADGLYKRFDYLVLSSKKSVRFGSSVDGQCLILSGTQDGGYTIFPLSYFYSDDGIRYPRRGWSTGPTDIKIVGKKQTGMPSPAPHFSFLKAGVSLQKVRQVLGTPAIISLSGSWRQGSDQGGCERQVFSLKTRTETYYFSDSPRVVLSFDGAGIFTKQIE</sequence>
<dbReference type="RefSeq" id="WP_014960331.1">
    <property type="nucleotide sequence ID" value="NC_018649.1"/>
</dbReference>
<proteinExistence type="predicted"/>
<protein>
    <submittedName>
        <fullName evidence="2">Uncharacterized protein</fullName>
    </submittedName>
</protein>
<dbReference type="AlphaFoldDB" id="J9Z8R5"/>
<accession>J9Z8R5</accession>
<keyword evidence="1" id="KW-0812">Transmembrane</keyword>
<organism evidence="2 3">
    <name type="scientific">Leptospirillum ferriphilum (strain ML-04)</name>
    <dbReference type="NCBI Taxonomy" id="1048260"/>
    <lineage>
        <taxon>Bacteria</taxon>
        <taxon>Pseudomonadati</taxon>
        <taxon>Nitrospirota</taxon>
        <taxon>Nitrospiria</taxon>
        <taxon>Nitrospirales</taxon>
        <taxon>Nitrospiraceae</taxon>
        <taxon>Leptospirillum</taxon>
    </lineage>
</organism>
<evidence type="ECO:0000313" key="3">
    <source>
        <dbReference type="Proteomes" id="UP000006177"/>
    </source>
</evidence>
<dbReference type="HOGENOM" id="CLU_1132502_0_0_0"/>
<keyword evidence="1" id="KW-0472">Membrane</keyword>